<feature type="domain" description="FAS1" evidence="1">
    <location>
        <begin position="6"/>
        <end position="159"/>
    </location>
</feature>
<dbReference type="Proteomes" id="UP001224997">
    <property type="component" value="Unassembled WGS sequence"/>
</dbReference>
<proteinExistence type="predicted"/>
<dbReference type="PANTHER" id="PTHR10900:SF77">
    <property type="entry name" value="FI19380P1"/>
    <property type="match status" value="1"/>
</dbReference>
<evidence type="ECO:0000313" key="3">
    <source>
        <dbReference type="Proteomes" id="UP001224997"/>
    </source>
</evidence>
<dbReference type="InterPro" id="IPR050904">
    <property type="entry name" value="Adhesion/Biosynth-related"/>
</dbReference>
<dbReference type="InterPro" id="IPR036378">
    <property type="entry name" value="FAS1_dom_sf"/>
</dbReference>
<sequence length="526" mass="53296">MPRRTDTTIAGLAIANPDLAVLLRLSQAVDDAIPSAGLVAALAGADPLTVFAPVNSAFAALARDLGHTGSSDNDAVADFLLAAVGPATLNQVILYHVLPGAQSSGDISGQATLATLQGATIATELPVLRDNEPDLLDPSLIATDIRASNGVVHLIDRVLLPIDLPGNDAPSIAGIVAASGTGFDRNGADFDILLTAAQTAGLVGALDDAGADLTVFAPDDDAFMALAATLGFEGKGEAEAWGYLVDALTLLSKGASPVPLLTDILSYHIAPQSLQSSQVLASDSIATLLGPDLGVDGTRLVDADPSVADPSITAVDLLASNGIVHVIDGVLLPADLPDSGKGVDFVIGGEGRDKAWLGRGDDWFLGKAGNDRVVAGSGADVVLGGAGGDLLFGRDGTDHLDGGADADLLSGGGGNDSVAGGAGDDRIYGGTGDDSISGGSGNDTIWGGSGADVFAFGPSEGRDIVAGFSRGQDRIDLTGYGFDSFDDLQDNISTSWFGRSVIQLEDARITVYHGWFSQLGEDNFIL</sequence>
<dbReference type="Pfam" id="PF02469">
    <property type="entry name" value="Fasciclin"/>
    <property type="match status" value="2"/>
</dbReference>
<dbReference type="InterPro" id="IPR000782">
    <property type="entry name" value="FAS1_domain"/>
</dbReference>
<dbReference type="Gene3D" id="2.150.10.10">
    <property type="entry name" value="Serralysin-like metalloprotease, C-terminal"/>
    <property type="match status" value="1"/>
</dbReference>
<gene>
    <name evidence="2" type="ORF">Q5Y72_06165</name>
</gene>
<comment type="caution">
    <text evidence="2">The sequence shown here is derived from an EMBL/GenBank/DDBJ whole genome shotgun (WGS) entry which is preliminary data.</text>
</comment>
<dbReference type="PANTHER" id="PTHR10900">
    <property type="entry name" value="PERIOSTIN-RELATED"/>
    <property type="match status" value="1"/>
</dbReference>
<dbReference type="InterPro" id="IPR011049">
    <property type="entry name" value="Serralysin-like_metalloprot_C"/>
</dbReference>
<dbReference type="InterPro" id="IPR001343">
    <property type="entry name" value="Hemolysn_Ca-bd"/>
</dbReference>
<feature type="domain" description="FAS1" evidence="1">
    <location>
        <begin position="177"/>
        <end position="331"/>
    </location>
</feature>
<dbReference type="EMBL" id="JAVAMQ010000004">
    <property type="protein sequence ID" value="MDP5306671.1"/>
    <property type="molecule type" value="Genomic_DNA"/>
</dbReference>
<organism evidence="2 3">
    <name type="scientific">Paracoccus spongiarum</name>
    <dbReference type="NCBI Taxonomy" id="3064387"/>
    <lineage>
        <taxon>Bacteria</taxon>
        <taxon>Pseudomonadati</taxon>
        <taxon>Pseudomonadota</taxon>
        <taxon>Alphaproteobacteria</taxon>
        <taxon>Rhodobacterales</taxon>
        <taxon>Paracoccaceae</taxon>
        <taxon>Paracoccus</taxon>
    </lineage>
</organism>
<dbReference type="RefSeq" id="WP_305962518.1">
    <property type="nucleotide sequence ID" value="NZ_JAVAMQ010000004.1"/>
</dbReference>
<dbReference type="PROSITE" id="PS00330">
    <property type="entry name" value="HEMOLYSIN_CALCIUM"/>
    <property type="match status" value="2"/>
</dbReference>
<evidence type="ECO:0000313" key="2">
    <source>
        <dbReference type="EMBL" id="MDP5306671.1"/>
    </source>
</evidence>
<reference evidence="2 3" key="1">
    <citation type="submission" date="2023-08" db="EMBL/GenBank/DDBJ databases">
        <authorList>
            <person name="Park J.-S."/>
        </authorList>
    </citation>
    <scope>NUCLEOTIDE SEQUENCE [LARGE SCALE GENOMIC DNA]</scope>
    <source>
        <strain evidence="2 3">2205BS29-5</strain>
    </source>
</reference>
<accession>A0ABT9JA35</accession>
<dbReference type="Gene3D" id="2.30.180.10">
    <property type="entry name" value="FAS1 domain"/>
    <property type="match status" value="2"/>
</dbReference>
<dbReference type="PRINTS" id="PR00313">
    <property type="entry name" value="CABNDNGRPT"/>
</dbReference>
<dbReference type="SUPFAM" id="SSF51120">
    <property type="entry name" value="beta-Roll"/>
    <property type="match status" value="1"/>
</dbReference>
<protein>
    <submittedName>
        <fullName evidence="2">Fasciclin domain-containing protein</fullName>
    </submittedName>
</protein>
<evidence type="ECO:0000259" key="1">
    <source>
        <dbReference type="PROSITE" id="PS50213"/>
    </source>
</evidence>
<name>A0ABT9JA35_9RHOB</name>
<dbReference type="SMART" id="SM00554">
    <property type="entry name" value="FAS1"/>
    <property type="match status" value="2"/>
</dbReference>
<dbReference type="PROSITE" id="PS50213">
    <property type="entry name" value="FAS1"/>
    <property type="match status" value="2"/>
</dbReference>
<dbReference type="Pfam" id="PF00353">
    <property type="entry name" value="HemolysinCabind"/>
    <property type="match status" value="2"/>
</dbReference>
<keyword evidence="3" id="KW-1185">Reference proteome</keyword>
<dbReference type="SUPFAM" id="SSF82153">
    <property type="entry name" value="FAS1 domain"/>
    <property type="match status" value="2"/>
</dbReference>
<dbReference type="InterPro" id="IPR018511">
    <property type="entry name" value="Hemolysin-typ_Ca-bd_CS"/>
</dbReference>